<gene>
    <name evidence="12" type="ORF">AtubIFM56815_000493</name>
</gene>
<dbReference type="PROSITE" id="PS00012">
    <property type="entry name" value="PHOSPHOPANTETHEINE"/>
    <property type="match status" value="1"/>
</dbReference>
<feature type="region of interest" description="C-terminal hotdog fold" evidence="8">
    <location>
        <begin position="1100"/>
        <end position="1251"/>
    </location>
</feature>
<dbReference type="InterPro" id="IPR049551">
    <property type="entry name" value="PKS_DH_C"/>
</dbReference>
<dbReference type="InterPro" id="IPR006162">
    <property type="entry name" value="Ppantetheine_attach_site"/>
</dbReference>
<dbReference type="InterPro" id="IPR009081">
    <property type="entry name" value="PP-bd_ACP"/>
</dbReference>
<dbReference type="Gene3D" id="1.10.1200.10">
    <property type="entry name" value="ACP-like"/>
    <property type="match status" value="1"/>
</dbReference>
<dbReference type="GO" id="GO:0030639">
    <property type="term" value="P:polyketide biosynthetic process"/>
    <property type="evidence" value="ECO:0007669"/>
    <property type="project" value="UniProtKB-ARBA"/>
</dbReference>
<dbReference type="InterPro" id="IPR036736">
    <property type="entry name" value="ACP-like_sf"/>
</dbReference>
<evidence type="ECO:0000256" key="3">
    <source>
        <dbReference type="ARBA" id="ARBA00022679"/>
    </source>
</evidence>
<dbReference type="InterPro" id="IPR016035">
    <property type="entry name" value="Acyl_Trfase/lysoPLipase"/>
</dbReference>
<dbReference type="InterPro" id="IPR011032">
    <property type="entry name" value="GroES-like_sf"/>
</dbReference>
<dbReference type="InterPro" id="IPR014031">
    <property type="entry name" value="Ketoacyl_synth_C"/>
</dbReference>
<keyword evidence="6" id="KW-0511">Multifunctional enzyme</keyword>
<evidence type="ECO:0000256" key="5">
    <source>
        <dbReference type="ARBA" id="ARBA00023002"/>
    </source>
</evidence>
<dbReference type="Gene3D" id="3.90.180.10">
    <property type="entry name" value="Medium-chain alcohol dehydrogenases, catalytic domain"/>
    <property type="match status" value="1"/>
</dbReference>
<dbReference type="Pfam" id="PF02801">
    <property type="entry name" value="Ketoacyl-synt_C"/>
    <property type="match status" value="1"/>
</dbReference>
<dbReference type="Pfam" id="PF21089">
    <property type="entry name" value="PKS_DH_N"/>
    <property type="match status" value="1"/>
</dbReference>
<dbReference type="SMART" id="SM00822">
    <property type="entry name" value="PKS_KR"/>
    <property type="match status" value="1"/>
</dbReference>
<feature type="domain" description="PKS/mFAS DH" evidence="11">
    <location>
        <begin position="944"/>
        <end position="1251"/>
    </location>
</feature>
<dbReference type="InterPro" id="IPR020806">
    <property type="entry name" value="PKS_PP-bd"/>
</dbReference>
<keyword evidence="1" id="KW-0596">Phosphopantetheine</keyword>
<dbReference type="InterPro" id="IPR013968">
    <property type="entry name" value="PKS_KR"/>
</dbReference>
<feature type="region of interest" description="N-terminal hotdog fold" evidence="8">
    <location>
        <begin position="944"/>
        <end position="1078"/>
    </location>
</feature>
<sequence length="2530" mass="278665">MQSSNFEPIAVIGFGLKLPQQASTSAGFWDLLIQGRSARTETPTDRFNAEAFYKATAAGDRQRVGTIKTRHGHYIAESLDRFDAPFFSISPHEAECMDPQQRWLLEVAYHALENAGLSIEEVDGSNTSAFVGSFMNDFETMLHKDLDMPSTYHATGKASAILANRISWFYNLKGPSVAINTACSSSLVALHLACESLRTGETSMGLVCGSNLLFTPETTAGLSNLNFLSPDGICYAFDERANGYARGEGIACLVIKPLSAALSNQDPIRALIRGTGVNSDGRTPGISQPSPSAQIDLIRRTYARFGLALDQTRYFEAHGTGTQVGDPIEAEAIATVFRSEQHDGRPIYVGALKSNVGHLEGASGLAAVIKAILVLERGVIPPNIWHERRNPAIKEEWGLHFPTTSIPWPENELRRVSVNSFGFGGTNAHAVIDGAQSVVWNKGPGHLHINGNAFPSQEATKLLVWSAADEKTASRIAQGYKDFLSEHTESRSPAYLEALAFTLSRRRSQFPWRTFCVSDPSQGLGNLSVPPAMQVNSKLQVCFVFTGQGAHWVGMGKELLDYDVFRRSLEESDTLLHNVGCQFSVLETLYSDKGTELNQPEFCQPICTALQVALVELLANWNVHPFAVVGHSSGEVAAAYCAGIITKSHALELAFFRGLAVSATSRMGSPDGGMLATRLSSDKCSKLLADLANSQNPETRNIGIACYNSPQNLTLSGDTNQIERLALTLETEGIMSKRLNVSIAYHNAKHMEPAASLYQALIKKSHSSEPGGRAKLAPSCYMFSSVRDIFFAPVSDASEVSKPDYWLDNIVCPVRFTQAMQKLASLLENKVGIANTHFIEVGPHSTLKSAIKETLALEAKDWSVERSYSHMLSRQQSAVSNALTVAGRLYSLGLPVDLSAVNNQHSNSNRVLFDLPSYPFDHSKRYWMESRISKDYRFRKYPHHDFLGKSASDWNPLEPQWNNRILLQEQPWIRDHQVSGACVYPAAGMLAMAIEATRQVVHVPHHQPKGYQFRDVVFSRSVVVPDSRLGVEVQFRLRKVEQLSMDLAPCYDFRLYMHDHGQWTQCCRGYITVEHHTSLYDFDLDRSVADEYVKRLSASLSPTEHQRFYARLRDSGLSYGPIFQMDRDIMHGAENEGVGTIDLQRWTDIIEENDQSPCFIHPAALDCIIQVAFLGITRGGQVEIPTIVPTAVNHLWISADITRQMVAVSAKSGRSSARRYDVDYISVGAENERPLLIGDLTLTSIEKSANPAVNETKESTVSMYRVDWKPDVNLLDPQTGLFAAQPLQLSQSESERIRLTEHACFLAMSEVLCAVDGGVSVHSQSPKHLQKYLAWMRHQTGLIRASVDWKDWISTQPAGSGFQEQLWQKVSSFGPEGRLIVKLCRQILPIIRGEIDALQILFADDTLADYYRQENPPPGVVKGVQQYIDCMAHANPNMRILEIGGGTGGMTRYILDIIGGHDGSAAERFAQYVFTDVSPAFFKDAREKFGRGERIMMKTLDIEKMPVDQSFEKEAFDLVIASNVLHATKDLELTLGNTRQLLKPGGKLILIEGTSPNLLRTSFIFGCLPGWWLSTESYREWGPLVPVDRWNKLLQDSHFTGAEFLLDGPNKENSLSSAVISTARPLVRSNSDMMPTLSDILILRKESSGLQQSLATSICDLIKELDLSVSIHDASELHEVPNGATVVFLQTIDDFVFHELDEKGYQNLKTTVAMTNKLLWVTWRHGSPKPGSLEQDAVLGLARSLMSENEGLNIVTLGLEDIEATSRAAQHIRAVLQHYFCADASLLSINGEEILEIDGRLCLSRVLPAETIAKEIRSMQQSKAHMDNDLRSLANNEMEIQIRAATITPNITTGQPSLGQEINGTITQIGSDVQGTFQVGDPVAAIVPHSGTASIKDRIQCPVGLAHKIPDELYRKGEIVLPLDFLIAYDSLHNCARLQAGDSIIIHDGGSSLSQAAIQLAQFLGAEVFVTFNTKDEEAIADMYSIPASHRFPHQGHMLMMGIKRLTHGRGADVMFTPLIAKKSDQAAWDCMTEYGRVIELVDTNASTSLRAMPPRPRLYKQSVMFARLDIPTLLQDTEKIATILPQVMRLIEHKSVVAVQPLRVLAFSELEKSGGVKAVEQSQSAKTCISFDLNNLTASKPQLFDSTSTYLIAGGLGGLGRSIAKWMISNGVRYLVLLSRQGTESPGADSFLDECATMSVTTFAPKCDISDEGAVSEVIQEVQRRIPPIKGCIQASMVLKSAMFANMTLAQWNEALRSKVQGSNNLDRHLPTQLDFFIFLSSVCGIIGASGQSNYAFGCAYQDALARSKVAMRQKAVSIDLGIVEGVGYTAEHQGVGSFMRSLGLQPIPEEYLLSILEYYCDSRREILHPSDAQIVIGIMNQDEMQRSGLVRSRFYSRPLWNHLQRRMNPTLGWSKVVAAQRSNEKGPSSLKLPTAASDVTLSSGVADGGPDAVSRAICERVSDVLAINADDIDPTKPLHMYGVDSLVAMELRSWFKETLQKDVAVFDILSNRPIGVLAQEVVGVAAAA</sequence>
<dbReference type="GO" id="GO:0031177">
    <property type="term" value="F:phosphopantetheine binding"/>
    <property type="evidence" value="ECO:0007669"/>
    <property type="project" value="InterPro"/>
</dbReference>
<dbReference type="InterPro" id="IPR050091">
    <property type="entry name" value="PKS_NRPS_Biosynth_Enz"/>
</dbReference>
<dbReference type="Proteomes" id="UP001144157">
    <property type="component" value="Unassembled WGS sequence"/>
</dbReference>
<dbReference type="InterPro" id="IPR020807">
    <property type="entry name" value="PKS_DH"/>
</dbReference>
<dbReference type="Gene3D" id="3.10.129.110">
    <property type="entry name" value="Polyketide synthase dehydratase"/>
    <property type="match status" value="1"/>
</dbReference>
<dbReference type="InterPro" id="IPR036291">
    <property type="entry name" value="NAD(P)-bd_dom_sf"/>
</dbReference>
<dbReference type="SUPFAM" id="SSF52151">
    <property type="entry name" value="FabD/lysophospholipase-like"/>
    <property type="match status" value="1"/>
</dbReference>
<dbReference type="InterPro" id="IPR014043">
    <property type="entry name" value="Acyl_transferase_dom"/>
</dbReference>
<dbReference type="InterPro" id="IPR016036">
    <property type="entry name" value="Malonyl_transacylase_ACP-bd"/>
</dbReference>
<dbReference type="SMART" id="SM00829">
    <property type="entry name" value="PKS_ER"/>
    <property type="match status" value="1"/>
</dbReference>
<evidence type="ECO:0000256" key="1">
    <source>
        <dbReference type="ARBA" id="ARBA00022450"/>
    </source>
</evidence>
<dbReference type="Pfam" id="PF00109">
    <property type="entry name" value="ketoacyl-synt"/>
    <property type="match status" value="1"/>
</dbReference>
<dbReference type="InterPro" id="IPR016039">
    <property type="entry name" value="Thiolase-like"/>
</dbReference>
<accession>A0A9W6EF99</accession>
<dbReference type="Gene3D" id="3.40.50.150">
    <property type="entry name" value="Vaccinia Virus protein VP39"/>
    <property type="match status" value="1"/>
</dbReference>
<dbReference type="InterPro" id="IPR013217">
    <property type="entry name" value="Methyltransf_12"/>
</dbReference>
<dbReference type="SUPFAM" id="SSF53335">
    <property type="entry name" value="S-adenosyl-L-methionine-dependent methyltransferases"/>
    <property type="match status" value="1"/>
</dbReference>
<dbReference type="Pfam" id="PF23114">
    <property type="entry name" value="NAD-bd_HRPKS_sdrA"/>
    <property type="match status" value="1"/>
</dbReference>
<dbReference type="SMART" id="SM00823">
    <property type="entry name" value="PKS_PP"/>
    <property type="match status" value="1"/>
</dbReference>
<dbReference type="Gene3D" id="3.40.47.10">
    <property type="match status" value="1"/>
</dbReference>
<dbReference type="SMART" id="SM00826">
    <property type="entry name" value="PKS_DH"/>
    <property type="match status" value="1"/>
</dbReference>
<dbReference type="GO" id="GO:0006633">
    <property type="term" value="P:fatty acid biosynthetic process"/>
    <property type="evidence" value="ECO:0007669"/>
    <property type="project" value="InterPro"/>
</dbReference>
<evidence type="ECO:0000256" key="2">
    <source>
        <dbReference type="ARBA" id="ARBA00022553"/>
    </source>
</evidence>
<dbReference type="InterPro" id="IPR029063">
    <property type="entry name" value="SAM-dependent_MTases_sf"/>
</dbReference>
<dbReference type="Pfam" id="PF14765">
    <property type="entry name" value="PS-DH"/>
    <property type="match status" value="1"/>
</dbReference>
<dbReference type="SUPFAM" id="SSF51735">
    <property type="entry name" value="NAD(P)-binding Rossmann-fold domains"/>
    <property type="match status" value="2"/>
</dbReference>
<dbReference type="CDD" id="cd00833">
    <property type="entry name" value="PKS"/>
    <property type="match status" value="1"/>
</dbReference>
<dbReference type="InterPro" id="IPR042104">
    <property type="entry name" value="PKS_dehydratase_sf"/>
</dbReference>
<dbReference type="Gene3D" id="3.30.70.3290">
    <property type="match status" value="1"/>
</dbReference>
<feature type="active site" description="Proton acceptor; for dehydratase activity" evidence="8">
    <location>
        <position position="976"/>
    </location>
</feature>
<dbReference type="SMART" id="SM00825">
    <property type="entry name" value="PKS_KS"/>
    <property type="match status" value="1"/>
</dbReference>
<dbReference type="Pfam" id="PF08659">
    <property type="entry name" value="KR"/>
    <property type="match status" value="1"/>
</dbReference>
<dbReference type="PANTHER" id="PTHR43775:SF29">
    <property type="entry name" value="ASPERFURANONE POLYKETIDE SYNTHASE AFOG-RELATED"/>
    <property type="match status" value="1"/>
</dbReference>
<dbReference type="InterPro" id="IPR018201">
    <property type="entry name" value="Ketoacyl_synth_AS"/>
</dbReference>
<evidence type="ECO:0000256" key="6">
    <source>
        <dbReference type="ARBA" id="ARBA00023268"/>
    </source>
</evidence>
<keyword evidence="2" id="KW-0597">Phosphoprotein</keyword>
<dbReference type="InterPro" id="IPR049900">
    <property type="entry name" value="PKS_mFAS_DH"/>
</dbReference>
<keyword evidence="4" id="KW-0521">NADP</keyword>
<dbReference type="GO" id="GO:0016491">
    <property type="term" value="F:oxidoreductase activity"/>
    <property type="evidence" value="ECO:0007669"/>
    <property type="project" value="UniProtKB-KW"/>
</dbReference>
<keyword evidence="7" id="KW-0012">Acyltransferase</keyword>
<keyword evidence="3" id="KW-0808">Transferase</keyword>
<comment type="caution">
    <text evidence="12">The sequence shown here is derived from an EMBL/GenBank/DDBJ whole genome shotgun (WGS) entry which is preliminary data.</text>
</comment>
<dbReference type="CDD" id="cd02440">
    <property type="entry name" value="AdoMet_MTases"/>
    <property type="match status" value="1"/>
</dbReference>
<dbReference type="PROSITE" id="PS52004">
    <property type="entry name" value="KS3_2"/>
    <property type="match status" value="1"/>
</dbReference>
<feature type="domain" description="Ketosynthase family 3 (KS3)" evidence="10">
    <location>
        <begin position="6"/>
        <end position="434"/>
    </location>
</feature>
<dbReference type="PROSITE" id="PS00606">
    <property type="entry name" value="KS3_1"/>
    <property type="match status" value="1"/>
</dbReference>
<dbReference type="InterPro" id="IPR032821">
    <property type="entry name" value="PKS_assoc"/>
</dbReference>
<dbReference type="Gene3D" id="3.40.50.720">
    <property type="entry name" value="NAD(P)-binding Rossmann-like Domain"/>
    <property type="match status" value="2"/>
</dbReference>
<dbReference type="SUPFAM" id="SSF50129">
    <property type="entry name" value="GroES-like"/>
    <property type="match status" value="1"/>
</dbReference>
<dbReference type="GO" id="GO:0004312">
    <property type="term" value="F:fatty acid synthase activity"/>
    <property type="evidence" value="ECO:0007669"/>
    <property type="project" value="TreeGrafter"/>
</dbReference>
<dbReference type="SUPFAM" id="SSF55048">
    <property type="entry name" value="Probable ACP-binding domain of malonyl-CoA ACP transacylase"/>
    <property type="match status" value="1"/>
</dbReference>
<evidence type="ECO:0000313" key="13">
    <source>
        <dbReference type="Proteomes" id="UP001144157"/>
    </source>
</evidence>
<dbReference type="PROSITE" id="PS50075">
    <property type="entry name" value="CARRIER"/>
    <property type="match status" value="1"/>
</dbReference>
<dbReference type="CDD" id="cd05195">
    <property type="entry name" value="enoyl_red"/>
    <property type="match status" value="1"/>
</dbReference>
<dbReference type="InterPro" id="IPR014030">
    <property type="entry name" value="Ketoacyl_synth_N"/>
</dbReference>
<organism evidence="12 13">
    <name type="scientific">Aspergillus tubingensis</name>
    <dbReference type="NCBI Taxonomy" id="5068"/>
    <lineage>
        <taxon>Eukaryota</taxon>
        <taxon>Fungi</taxon>
        <taxon>Dikarya</taxon>
        <taxon>Ascomycota</taxon>
        <taxon>Pezizomycotina</taxon>
        <taxon>Eurotiomycetes</taxon>
        <taxon>Eurotiomycetidae</taxon>
        <taxon>Eurotiales</taxon>
        <taxon>Aspergillaceae</taxon>
        <taxon>Aspergillus</taxon>
        <taxon>Aspergillus subgen. Circumdati</taxon>
    </lineage>
</organism>
<dbReference type="Gene3D" id="3.40.366.10">
    <property type="entry name" value="Malonyl-Coenzyme A Acyl Carrier Protein, domain 2"/>
    <property type="match status" value="1"/>
</dbReference>
<evidence type="ECO:0000313" key="12">
    <source>
        <dbReference type="EMBL" id="GLA79692.1"/>
    </source>
</evidence>
<dbReference type="InterPro" id="IPR057326">
    <property type="entry name" value="KR_dom"/>
</dbReference>
<evidence type="ECO:0000256" key="8">
    <source>
        <dbReference type="PROSITE-ProRule" id="PRU01363"/>
    </source>
</evidence>
<dbReference type="Pfam" id="PF16197">
    <property type="entry name" value="KAsynt_C_assoc"/>
    <property type="match status" value="1"/>
</dbReference>
<dbReference type="PANTHER" id="PTHR43775">
    <property type="entry name" value="FATTY ACID SYNTHASE"/>
    <property type="match status" value="1"/>
</dbReference>
<dbReference type="PROSITE" id="PS52019">
    <property type="entry name" value="PKS_MFAS_DH"/>
    <property type="match status" value="1"/>
</dbReference>
<name>A0A9W6EF99_ASPTU</name>
<dbReference type="InterPro" id="IPR049552">
    <property type="entry name" value="PKS_DH_N"/>
</dbReference>
<dbReference type="SUPFAM" id="SSF53901">
    <property type="entry name" value="Thiolase-like"/>
    <property type="match status" value="1"/>
</dbReference>
<protein>
    <submittedName>
        <fullName evidence="12">Type I Iterative Polyketide synthase (PKS)</fullName>
    </submittedName>
</protein>
<evidence type="ECO:0000256" key="7">
    <source>
        <dbReference type="ARBA" id="ARBA00023315"/>
    </source>
</evidence>
<dbReference type="Pfam" id="PF08242">
    <property type="entry name" value="Methyltransf_12"/>
    <property type="match status" value="1"/>
</dbReference>
<dbReference type="Pfam" id="PF00698">
    <property type="entry name" value="Acyl_transf_1"/>
    <property type="match status" value="1"/>
</dbReference>
<dbReference type="GO" id="GO:0004315">
    <property type="term" value="F:3-oxoacyl-[acyl-carrier-protein] synthase activity"/>
    <property type="evidence" value="ECO:0007669"/>
    <property type="project" value="InterPro"/>
</dbReference>
<dbReference type="SMART" id="SM00827">
    <property type="entry name" value="PKS_AT"/>
    <property type="match status" value="1"/>
</dbReference>
<evidence type="ECO:0000259" key="10">
    <source>
        <dbReference type="PROSITE" id="PS52004"/>
    </source>
</evidence>
<evidence type="ECO:0000256" key="4">
    <source>
        <dbReference type="ARBA" id="ARBA00022857"/>
    </source>
</evidence>
<evidence type="ECO:0000259" key="9">
    <source>
        <dbReference type="PROSITE" id="PS50075"/>
    </source>
</evidence>
<dbReference type="SUPFAM" id="SSF47336">
    <property type="entry name" value="ACP-like"/>
    <property type="match status" value="1"/>
</dbReference>
<dbReference type="InterPro" id="IPR020843">
    <property type="entry name" value="ER"/>
</dbReference>
<feature type="active site" description="Proton donor; for dehydratase activity" evidence="8">
    <location>
        <position position="1166"/>
    </location>
</feature>
<dbReference type="InterPro" id="IPR056501">
    <property type="entry name" value="NAD-bd_HRPKS_sdrA"/>
</dbReference>
<evidence type="ECO:0000259" key="11">
    <source>
        <dbReference type="PROSITE" id="PS52019"/>
    </source>
</evidence>
<dbReference type="InterPro" id="IPR001227">
    <property type="entry name" value="Ac_transferase_dom_sf"/>
</dbReference>
<feature type="domain" description="Carrier" evidence="9">
    <location>
        <begin position="2450"/>
        <end position="2527"/>
    </location>
</feature>
<dbReference type="InterPro" id="IPR020841">
    <property type="entry name" value="PKS_Beta-ketoAc_synthase_dom"/>
</dbReference>
<reference evidence="12" key="1">
    <citation type="submission" date="2022-07" db="EMBL/GenBank/DDBJ databases">
        <title>Taxonomy of Aspergillus series Nigri: significant species reduction supported by multi-species coalescent approaches.</title>
        <authorList>
            <person name="Bian C."/>
            <person name="Kusuya Y."/>
            <person name="Sklenar F."/>
            <person name="D'hooge E."/>
            <person name="Yaguchi T."/>
            <person name="Takahashi H."/>
            <person name="Hubka V."/>
        </authorList>
    </citation>
    <scope>NUCLEOTIDE SEQUENCE</scope>
    <source>
        <strain evidence="12">IFM 56815</strain>
    </source>
</reference>
<proteinExistence type="predicted"/>
<keyword evidence="5" id="KW-0560">Oxidoreductase</keyword>
<dbReference type="Pfam" id="PF00550">
    <property type="entry name" value="PP-binding"/>
    <property type="match status" value="1"/>
</dbReference>
<dbReference type="EMBL" id="BRPE01000001">
    <property type="protein sequence ID" value="GLA79692.1"/>
    <property type="molecule type" value="Genomic_DNA"/>
</dbReference>